<organism evidence="4 5">
    <name type="scientific">Saccharopolyspora mangrovi</name>
    <dbReference type="NCBI Taxonomy" id="3082379"/>
    <lineage>
        <taxon>Bacteria</taxon>
        <taxon>Bacillati</taxon>
        <taxon>Actinomycetota</taxon>
        <taxon>Actinomycetes</taxon>
        <taxon>Pseudonocardiales</taxon>
        <taxon>Pseudonocardiaceae</taxon>
        <taxon>Saccharopolyspora</taxon>
    </lineage>
</organism>
<feature type="region of interest" description="Disordered" evidence="1">
    <location>
        <begin position="1"/>
        <end position="37"/>
    </location>
</feature>
<keyword evidence="2" id="KW-0812">Transmembrane</keyword>
<gene>
    <name evidence="4" type="ORF">R4I43_00775</name>
</gene>
<keyword evidence="5" id="KW-1185">Reference proteome</keyword>
<feature type="transmembrane region" description="Helical" evidence="2">
    <location>
        <begin position="51"/>
        <end position="74"/>
    </location>
</feature>
<feature type="transmembrane region" description="Helical" evidence="2">
    <location>
        <begin position="122"/>
        <end position="138"/>
    </location>
</feature>
<keyword evidence="2" id="KW-1133">Transmembrane helix</keyword>
<reference evidence="4 5" key="1">
    <citation type="submission" date="2023-10" db="EMBL/GenBank/DDBJ databases">
        <title>Saccharopolyspora sp. nov., isolated from mangrove soil.</title>
        <authorList>
            <person name="Lu Y."/>
            <person name="Liu W."/>
        </authorList>
    </citation>
    <scope>NUCLEOTIDE SEQUENCE [LARGE SCALE GENOMIC DNA]</scope>
    <source>
        <strain evidence="4 5">S2-29</strain>
    </source>
</reference>
<protein>
    <recommendedName>
        <fullName evidence="3">DUF7144 domain-containing protein</fullName>
    </recommendedName>
</protein>
<evidence type="ECO:0000313" key="4">
    <source>
        <dbReference type="EMBL" id="MEB3365927.1"/>
    </source>
</evidence>
<feature type="transmembrane region" description="Helical" evidence="2">
    <location>
        <begin position="94"/>
        <end position="115"/>
    </location>
</feature>
<evidence type="ECO:0000259" key="3">
    <source>
        <dbReference type="Pfam" id="PF23636"/>
    </source>
</evidence>
<keyword evidence="2" id="KW-0472">Membrane</keyword>
<name>A0ABU6A3B7_9PSEU</name>
<accession>A0ABU6A3B7</accession>
<dbReference type="RefSeq" id="WP_324263517.1">
    <property type="nucleotide sequence ID" value="NZ_JAWLNX010000001.1"/>
</dbReference>
<dbReference type="Pfam" id="PF23636">
    <property type="entry name" value="DUF7144"/>
    <property type="match status" value="1"/>
</dbReference>
<evidence type="ECO:0000256" key="2">
    <source>
        <dbReference type="SAM" id="Phobius"/>
    </source>
</evidence>
<evidence type="ECO:0000313" key="5">
    <source>
        <dbReference type="Proteomes" id="UP001327093"/>
    </source>
</evidence>
<dbReference type="InterPro" id="IPR055568">
    <property type="entry name" value="DUF7144"/>
</dbReference>
<evidence type="ECO:0000256" key="1">
    <source>
        <dbReference type="SAM" id="MobiDB-lite"/>
    </source>
</evidence>
<feature type="transmembrane region" description="Helical" evidence="2">
    <location>
        <begin position="144"/>
        <end position="162"/>
    </location>
</feature>
<feature type="domain" description="DUF7144" evidence="3">
    <location>
        <begin position="51"/>
        <end position="164"/>
    </location>
</feature>
<sequence>MSSPETGKQAGGQHRAGQGVPEQQVSEPRAPEAGREWAVSRARSDAAGSGWLAFGGWMLVLAGAFNVISGLTSLLRPDYFVADGDELLVFDFGAWGYIWLAVGILAVLTGAGCLAGQRWARMIGVGLAGLSAIAHLAFMAAFPLWSLASIALAVLVMYAMVVPDRDAVA</sequence>
<dbReference type="Proteomes" id="UP001327093">
    <property type="component" value="Unassembled WGS sequence"/>
</dbReference>
<comment type="caution">
    <text evidence="4">The sequence shown here is derived from an EMBL/GenBank/DDBJ whole genome shotgun (WGS) entry which is preliminary data.</text>
</comment>
<proteinExistence type="predicted"/>
<dbReference type="EMBL" id="JAWLNX010000001">
    <property type="protein sequence ID" value="MEB3365927.1"/>
    <property type="molecule type" value="Genomic_DNA"/>
</dbReference>